<dbReference type="GO" id="GO:0008173">
    <property type="term" value="F:RNA methyltransferase activity"/>
    <property type="evidence" value="ECO:0007669"/>
    <property type="project" value="InterPro"/>
</dbReference>
<name>A0A1X3DJI7_9NEIS</name>
<dbReference type="PANTHER" id="PTHR43191:SF2">
    <property type="entry name" value="RRNA METHYLTRANSFERASE 3, MITOCHONDRIAL"/>
    <property type="match status" value="1"/>
</dbReference>
<dbReference type="InterPro" id="IPR029026">
    <property type="entry name" value="tRNA_m1G_MTases_N"/>
</dbReference>
<protein>
    <submittedName>
        <fullName evidence="4">RNA methyltransferase</fullName>
    </submittedName>
</protein>
<dbReference type="OrthoDB" id="9794400at2"/>
<dbReference type="GO" id="GO:0003723">
    <property type="term" value="F:RNA binding"/>
    <property type="evidence" value="ECO:0007669"/>
    <property type="project" value="InterPro"/>
</dbReference>
<evidence type="ECO:0000313" key="5">
    <source>
        <dbReference type="Proteomes" id="UP000193303"/>
    </source>
</evidence>
<reference evidence="5" key="1">
    <citation type="submission" date="2017-01" db="EMBL/GenBank/DDBJ databases">
        <authorList>
            <person name="Mah S.A."/>
            <person name="Swanson W.J."/>
            <person name="Moy G.W."/>
            <person name="Vacquier V.D."/>
        </authorList>
    </citation>
    <scope>NUCLEOTIDE SEQUENCE [LARGE SCALE GENOMIC DNA]</scope>
    <source>
        <strain evidence="5">124861</strain>
    </source>
</reference>
<dbReference type="AlphaFoldDB" id="A0A1X3DJI7"/>
<dbReference type="SUPFAM" id="SSF75217">
    <property type="entry name" value="alpha/beta knot"/>
    <property type="match status" value="1"/>
</dbReference>
<organism evidence="4 5">
    <name type="scientific">Neisseria dumasiana</name>
    <dbReference type="NCBI Taxonomy" id="1931275"/>
    <lineage>
        <taxon>Bacteria</taxon>
        <taxon>Pseudomonadati</taxon>
        <taxon>Pseudomonadota</taxon>
        <taxon>Betaproteobacteria</taxon>
        <taxon>Neisseriales</taxon>
        <taxon>Neisseriaceae</taxon>
        <taxon>Neisseria</taxon>
    </lineage>
</organism>
<gene>
    <name evidence="4" type="ORF">BV912_04805</name>
</gene>
<comment type="caution">
    <text evidence="4">The sequence shown here is derived from an EMBL/GenBank/DDBJ whole genome shotgun (WGS) entry which is preliminary data.</text>
</comment>
<dbReference type="STRING" id="1931275.BV914_00525"/>
<evidence type="ECO:0000259" key="3">
    <source>
        <dbReference type="Pfam" id="PF00588"/>
    </source>
</evidence>
<dbReference type="InterPro" id="IPR051259">
    <property type="entry name" value="rRNA_Methyltransferase"/>
</dbReference>
<dbReference type="Gene3D" id="3.30.1330.30">
    <property type="match status" value="1"/>
</dbReference>
<accession>A0A1X3DJI7</accession>
<dbReference type="PANTHER" id="PTHR43191">
    <property type="entry name" value="RRNA METHYLTRANSFERASE 3"/>
    <property type="match status" value="1"/>
</dbReference>
<dbReference type="EMBL" id="MTAB01000008">
    <property type="protein sequence ID" value="OSI22821.1"/>
    <property type="molecule type" value="Genomic_DNA"/>
</dbReference>
<evidence type="ECO:0000256" key="1">
    <source>
        <dbReference type="ARBA" id="ARBA00022603"/>
    </source>
</evidence>
<dbReference type="RefSeq" id="WP_085358883.1">
    <property type="nucleotide sequence ID" value="NZ_MTAB01000008.1"/>
</dbReference>
<dbReference type="GO" id="GO:0006396">
    <property type="term" value="P:RNA processing"/>
    <property type="evidence" value="ECO:0007669"/>
    <property type="project" value="InterPro"/>
</dbReference>
<dbReference type="GO" id="GO:0032259">
    <property type="term" value="P:methylation"/>
    <property type="evidence" value="ECO:0007669"/>
    <property type="project" value="UniProtKB-KW"/>
</dbReference>
<dbReference type="Proteomes" id="UP000193303">
    <property type="component" value="Unassembled WGS sequence"/>
</dbReference>
<evidence type="ECO:0000313" key="4">
    <source>
        <dbReference type="EMBL" id="OSI22821.1"/>
    </source>
</evidence>
<evidence type="ECO:0000256" key="2">
    <source>
        <dbReference type="ARBA" id="ARBA00022679"/>
    </source>
</evidence>
<dbReference type="Pfam" id="PF00588">
    <property type="entry name" value="SpoU_methylase"/>
    <property type="match status" value="1"/>
</dbReference>
<dbReference type="Gene3D" id="3.40.1280.10">
    <property type="match status" value="1"/>
</dbReference>
<feature type="domain" description="tRNA/rRNA methyltransferase SpoU type" evidence="3">
    <location>
        <begin position="115"/>
        <end position="253"/>
    </location>
</feature>
<keyword evidence="2" id="KW-0808">Transferase</keyword>
<dbReference type="InterPro" id="IPR029064">
    <property type="entry name" value="Ribosomal_eL30-like_sf"/>
</dbReference>
<proteinExistence type="predicted"/>
<keyword evidence="1 4" id="KW-0489">Methyltransferase</keyword>
<dbReference type="CDD" id="cd18095">
    <property type="entry name" value="SpoU-like_rRNA-MTase"/>
    <property type="match status" value="1"/>
</dbReference>
<sequence length="264" mass="28954">MKLITSARNEQLKHLSKLLGQAKFRRLHGQTVLEGVHLLQAYLDSGGQPLQVYIPEAKKDLPEIRAAVQTLPPDALTWVSQGILSKITGLTEAEDLMTLIDIPFQTALPTEGDCVVLERVQDPGNVGTIMRSTAAAGVKQLVLSRDCADVWAPKVLRAGMGAHFLLNIYDRADLPGWSRRYIGGNIWATALSETNNHNLYEMRLGEPAAWVFGNEGSGVSPEMLGHVHGCVKIPMIGQTESLNVAMAATVCLFEQMRQRLYSAR</sequence>
<dbReference type="SUPFAM" id="SSF55315">
    <property type="entry name" value="L30e-like"/>
    <property type="match status" value="1"/>
</dbReference>
<dbReference type="InterPro" id="IPR001537">
    <property type="entry name" value="SpoU_MeTrfase"/>
</dbReference>
<dbReference type="InterPro" id="IPR029028">
    <property type="entry name" value="Alpha/beta_knot_MTases"/>
</dbReference>